<dbReference type="Proteomes" id="UP000515162">
    <property type="component" value="Chromosome 3R"/>
</dbReference>
<reference evidence="4" key="1">
    <citation type="submission" date="2025-08" db="UniProtKB">
        <authorList>
            <consortium name="RefSeq"/>
        </authorList>
    </citation>
    <scope>IDENTIFICATION</scope>
    <source>
        <strain evidence="4">Mau12</strain>
        <tissue evidence="4">Whole Body</tissue>
    </source>
</reference>
<dbReference type="Gene3D" id="1.20.1280.50">
    <property type="match status" value="1"/>
</dbReference>
<dbReference type="Pfam" id="PF25372">
    <property type="entry name" value="DUF7885"/>
    <property type="match status" value="1"/>
</dbReference>
<dbReference type="Pfam" id="PF00646">
    <property type="entry name" value="F-box"/>
    <property type="match status" value="1"/>
</dbReference>
<dbReference type="SMART" id="SM00367">
    <property type="entry name" value="LRR_CC"/>
    <property type="match status" value="6"/>
</dbReference>
<accession>A0A6P8KQB3</accession>
<dbReference type="RefSeq" id="XP_033166104.1">
    <property type="nucleotide sequence ID" value="XM_033310213.1"/>
</dbReference>
<proteinExistence type="predicted"/>
<keyword evidence="1" id="KW-0833">Ubl conjugation pathway</keyword>
<dbReference type="PROSITE" id="PS50181">
    <property type="entry name" value="FBOX"/>
    <property type="match status" value="1"/>
</dbReference>
<feature type="domain" description="F-box" evidence="2">
    <location>
        <begin position="72"/>
        <end position="118"/>
    </location>
</feature>
<dbReference type="GO" id="GO:0031146">
    <property type="term" value="P:SCF-dependent proteasomal ubiquitin-dependent protein catabolic process"/>
    <property type="evidence" value="ECO:0007669"/>
    <property type="project" value="TreeGrafter"/>
</dbReference>
<evidence type="ECO:0000313" key="3">
    <source>
        <dbReference type="Proteomes" id="UP000515162"/>
    </source>
</evidence>
<protein>
    <submittedName>
        <fullName evidence="4">Uncharacterized protein LOC117144829</fullName>
    </submittedName>
</protein>
<dbReference type="InterPro" id="IPR006553">
    <property type="entry name" value="Leu-rich_rpt_Cys-con_subtyp"/>
</dbReference>
<evidence type="ECO:0000313" key="4">
    <source>
        <dbReference type="RefSeq" id="XP_033166104.1"/>
    </source>
</evidence>
<dbReference type="Gene3D" id="3.80.10.10">
    <property type="entry name" value="Ribonuclease Inhibitor"/>
    <property type="match status" value="1"/>
</dbReference>
<dbReference type="GeneID" id="117144829"/>
<evidence type="ECO:0000259" key="2">
    <source>
        <dbReference type="PROSITE" id="PS50181"/>
    </source>
</evidence>
<dbReference type="PANTHER" id="PTHR13318:SF247">
    <property type="entry name" value="GH16156P"/>
    <property type="match status" value="1"/>
</dbReference>
<gene>
    <name evidence="4" type="primary">LOC117144829</name>
</gene>
<dbReference type="PANTHER" id="PTHR13318">
    <property type="entry name" value="PARTNER OF PAIRED, ISOFORM B-RELATED"/>
    <property type="match status" value="1"/>
</dbReference>
<organism evidence="3 4">
    <name type="scientific">Drosophila mauritiana</name>
    <name type="common">Fruit fly</name>
    <dbReference type="NCBI Taxonomy" id="7226"/>
    <lineage>
        <taxon>Eukaryota</taxon>
        <taxon>Metazoa</taxon>
        <taxon>Ecdysozoa</taxon>
        <taxon>Arthropoda</taxon>
        <taxon>Hexapoda</taxon>
        <taxon>Insecta</taxon>
        <taxon>Pterygota</taxon>
        <taxon>Neoptera</taxon>
        <taxon>Endopterygota</taxon>
        <taxon>Diptera</taxon>
        <taxon>Brachycera</taxon>
        <taxon>Muscomorpha</taxon>
        <taxon>Ephydroidea</taxon>
        <taxon>Drosophilidae</taxon>
        <taxon>Drosophila</taxon>
        <taxon>Sophophora</taxon>
    </lineage>
</organism>
<sequence>MGNSLITSGKPSQRREKRLFERLSCSYAQAPNRMELNLNPLLAIARSIAAPPTPPPTPEKLDSDKDKECSSKAAIELLPNEMWLEIMSYLSYNDLQQLRMVSWRCRDLVHRRRFMEKGKVIVTQHNLEAIHKHAKGGNCYLSFERIELRNLRQCRQLENFLRLVGHEVKHLQVRHAPVFPNLDGNLPNLKVLTIATTSSMDDQHLKEMDDLDMKQFSHLVGFECDGVSLDSVLKMRWLLQLRRTENKVQLRHLQFEFRRNNENALLEVLQDHADTLVCVDLFFSCSPGIDTGEWCHAFENMHNLRTLKLSGNCHLVLLEAVLRAVPESAPIRQLDLTGMLSLTNELLLYIAGKWQSTLKVLDLMFCVQLNANCIDALRQLSGRLEALTMAYCRELTGMGLLQGLAGDINYSLQELHLEETIFLDESSMCQLLERLPNLRRLSLDNCRQAVTDRTMATICQYQTRLRNLNIDYCMKITDQGLMGYGDTPYPISRLRGLKELNLRGCRNVTDSSLKVGLKLPELRALSLGYCNRLTSEGFEALTQNCPSLEALCVSSCMAVDDETVLNIVSNLKRLRILNLSNCVKLTLQSIHHILAHGHNLVELIACSIDGMDHEQAQRILEAQRPQMKQVLL</sequence>
<dbReference type="InterPro" id="IPR036047">
    <property type="entry name" value="F-box-like_dom_sf"/>
</dbReference>
<evidence type="ECO:0000256" key="1">
    <source>
        <dbReference type="ARBA" id="ARBA00022786"/>
    </source>
</evidence>
<dbReference type="InterPro" id="IPR032675">
    <property type="entry name" value="LRR_dom_sf"/>
</dbReference>
<dbReference type="SUPFAM" id="SSF52047">
    <property type="entry name" value="RNI-like"/>
    <property type="match status" value="2"/>
</dbReference>
<name>A0A6P8KQB3_DROMA</name>
<dbReference type="InterPro" id="IPR057207">
    <property type="entry name" value="FBXL15_LRR"/>
</dbReference>
<dbReference type="SMART" id="SM00256">
    <property type="entry name" value="FBOX"/>
    <property type="match status" value="1"/>
</dbReference>
<dbReference type="InterPro" id="IPR001810">
    <property type="entry name" value="F-box_dom"/>
</dbReference>
<dbReference type="GO" id="GO:0019005">
    <property type="term" value="C:SCF ubiquitin ligase complex"/>
    <property type="evidence" value="ECO:0007669"/>
    <property type="project" value="TreeGrafter"/>
</dbReference>
<keyword evidence="3" id="KW-1185">Reference proteome</keyword>
<dbReference type="AlphaFoldDB" id="A0A6P8KQB3"/>
<dbReference type="CDD" id="cd09917">
    <property type="entry name" value="F-box_SF"/>
    <property type="match status" value="1"/>
</dbReference>
<dbReference type="SUPFAM" id="SSF81383">
    <property type="entry name" value="F-box domain"/>
    <property type="match status" value="1"/>
</dbReference>